<dbReference type="Pfam" id="PF13472">
    <property type="entry name" value="Lipase_GDSL_2"/>
    <property type="match status" value="1"/>
</dbReference>
<dbReference type="PANTHER" id="PTHR30383:SF29">
    <property type="entry name" value="SGNH HYDROLASE-TYPE ESTERASE DOMAIN-CONTAINING PROTEIN"/>
    <property type="match status" value="1"/>
</dbReference>
<evidence type="ECO:0000313" key="3">
    <source>
        <dbReference type="Proteomes" id="UP000823900"/>
    </source>
</evidence>
<evidence type="ECO:0000259" key="1">
    <source>
        <dbReference type="Pfam" id="PF13472"/>
    </source>
</evidence>
<protein>
    <submittedName>
        <fullName evidence="2">Arylesterase</fullName>
    </submittedName>
</protein>
<dbReference type="InterPro" id="IPR013830">
    <property type="entry name" value="SGNH_hydro"/>
</dbReference>
<organism evidence="2 3">
    <name type="scientific">Candidatus Lachnoclostridium stercoravium</name>
    <dbReference type="NCBI Taxonomy" id="2838633"/>
    <lineage>
        <taxon>Bacteria</taxon>
        <taxon>Bacillati</taxon>
        <taxon>Bacillota</taxon>
        <taxon>Clostridia</taxon>
        <taxon>Lachnospirales</taxon>
        <taxon>Lachnospiraceae</taxon>
    </lineage>
</organism>
<dbReference type="InterPro" id="IPR051532">
    <property type="entry name" value="Ester_Hydrolysis_Enzymes"/>
</dbReference>
<reference evidence="2" key="2">
    <citation type="submission" date="2021-04" db="EMBL/GenBank/DDBJ databases">
        <authorList>
            <person name="Gilroy R."/>
        </authorList>
    </citation>
    <scope>NUCLEOTIDE SEQUENCE</scope>
    <source>
        <strain evidence="2">CHK178-16964</strain>
    </source>
</reference>
<reference evidence="2" key="1">
    <citation type="journal article" date="2021" name="PeerJ">
        <title>Extensive microbial diversity within the chicken gut microbiome revealed by metagenomics and culture.</title>
        <authorList>
            <person name="Gilroy R."/>
            <person name="Ravi A."/>
            <person name="Getino M."/>
            <person name="Pursley I."/>
            <person name="Horton D.L."/>
            <person name="Alikhan N.F."/>
            <person name="Baker D."/>
            <person name="Gharbi K."/>
            <person name="Hall N."/>
            <person name="Watson M."/>
            <person name="Adriaenssens E.M."/>
            <person name="Foster-Nyarko E."/>
            <person name="Jarju S."/>
            <person name="Secka A."/>
            <person name="Antonio M."/>
            <person name="Oren A."/>
            <person name="Chaudhuri R.R."/>
            <person name="La Ragione R."/>
            <person name="Hildebrand F."/>
            <person name="Pallen M.J."/>
        </authorList>
    </citation>
    <scope>NUCLEOTIDE SEQUENCE</scope>
    <source>
        <strain evidence="2">CHK178-16964</strain>
    </source>
</reference>
<dbReference type="EMBL" id="DWZA01000005">
    <property type="protein sequence ID" value="HJA70109.1"/>
    <property type="molecule type" value="Genomic_DNA"/>
</dbReference>
<feature type="domain" description="SGNH hydrolase-type esterase" evidence="1">
    <location>
        <begin position="6"/>
        <end position="185"/>
    </location>
</feature>
<accession>A0A9D2HGJ9</accession>
<comment type="caution">
    <text evidence="2">The sequence shown here is derived from an EMBL/GenBank/DDBJ whole genome shotgun (WGS) entry which is preliminary data.</text>
</comment>
<dbReference type="InterPro" id="IPR036514">
    <property type="entry name" value="SGNH_hydro_sf"/>
</dbReference>
<dbReference type="AlphaFoldDB" id="A0A9D2HGJ9"/>
<sequence length="199" mass="22692">MAYVFCFGDSNTYGYDARSMFGERLPEEERWPAVLKSLSGWNVINEGMNGRRIPRDIWSLENFDRQLIGCGPIDLVIVMLGTNDLLNSFPPDMKKIGTDMEQFVRHMLKHPSINGKGEKILLIAPPHTDIGRFDEENAWYDKESGKFGDCYQKIAEKYGIRYADSGQWGIALAHDGVHISPQGHQTFGKNLWEILKPVR</sequence>
<gene>
    <name evidence="2" type="ORF">IAA07_00835</name>
</gene>
<dbReference type="SUPFAM" id="SSF52266">
    <property type="entry name" value="SGNH hydrolase"/>
    <property type="match status" value="1"/>
</dbReference>
<name>A0A9D2HGJ9_9FIRM</name>
<dbReference type="Gene3D" id="3.40.50.1110">
    <property type="entry name" value="SGNH hydrolase"/>
    <property type="match status" value="1"/>
</dbReference>
<dbReference type="PANTHER" id="PTHR30383">
    <property type="entry name" value="THIOESTERASE 1/PROTEASE 1/LYSOPHOSPHOLIPASE L1"/>
    <property type="match status" value="1"/>
</dbReference>
<proteinExistence type="predicted"/>
<dbReference type="Proteomes" id="UP000823900">
    <property type="component" value="Unassembled WGS sequence"/>
</dbReference>
<evidence type="ECO:0000313" key="2">
    <source>
        <dbReference type="EMBL" id="HJA70109.1"/>
    </source>
</evidence>